<dbReference type="InParanoid" id="A0A2J7RB57"/>
<sequence length="558" mass="65025">MAMKRRLENYEIERQLLFDSDSDCCTEDEDNNWGYEDEDDEELVQPPPSSLSSLSSSPSSWGPPQQHGRRGANNFSGGAVGINLNEAPHVNKDSTPLCVFLLFFREIIHLLVEETNRYYHQYLDSLEDGPSPLPDITDSEMFLFLGIIIQMGHDIRDRIRDYWATAEQFLTSFYGKTLKRDRFLHILRFLHFTDNNAGIDRQADNYDRLWKIRTIFDTLNDGYEKYYNPSEHLAVDEIIVKFKGRVIFRQYIPKKHKRFGIKIFKLCDSAGYTYDMKVYLGKDRTRADQEVTATHATVRDLCKRVEGVGHKLYMDNFFSSPDLFDELMTKKISCCGTVRPNRKGLPQDIRNRQLRLKKGDIRVRVRGDMTVLVWKDKRDVYMLTNMHAPPAEGNFCDEHRNAIKPAIVADYNMHMGYVDKADRMTNSYSISRRTWKWTKKLFFHLLDLTILNSFIVLSSCGAKISHRDFRLTLVRNMLEHAATCRPRPQGPLGRPPALSSTIYRLEEASRQHWPNHSDKRLNCRVCSARGKRRRIQTKCEKCDVGLCILGCFKEYHTK</sequence>
<dbReference type="InterPro" id="IPR029526">
    <property type="entry name" value="PGBD"/>
</dbReference>
<protein>
    <recommendedName>
        <fullName evidence="2">PiggyBac transposable element-derived protein domain-containing protein</fullName>
    </recommendedName>
</protein>
<feature type="compositionally biased region" description="Acidic residues" evidence="1">
    <location>
        <begin position="21"/>
        <end position="43"/>
    </location>
</feature>
<feature type="compositionally biased region" description="Low complexity" evidence="1">
    <location>
        <begin position="50"/>
        <end position="60"/>
    </location>
</feature>
<evidence type="ECO:0000313" key="4">
    <source>
        <dbReference type="Proteomes" id="UP000235965"/>
    </source>
</evidence>
<comment type="caution">
    <text evidence="3">The sequence shown here is derived from an EMBL/GenBank/DDBJ whole genome shotgun (WGS) entry which is preliminary data.</text>
</comment>
<organism evidence="3 4">
    <name type="scientific">Cryptotermes secundus</name>
    <dbReference type="NCBI Taxonomy" id="105785"/>
    <lineage>
        <taxon>Eukaryota</taxon>
        <taxon>Metazoa</taxon>
        <taxon>Ecdysozoa</taxon>
        <taxon>Arthropoda</taxon>
        <taxon>Hexapoda</taxon>
        <taxon>Insecta</taxon>
        <taxon>Pterygota</taxon>
        <taxon>Neoptera</taxon>
        <taxon>Polyneoptera</taxon>
        <taxon>Dictyoptera</taxon>
        <taxon>Blattodea</taxon>
        <taxon>Blattoidea</taxon>
        <taxon>Termitoidae</taxon>
        <taxon>Kalotermitidae</taxon>
        <taxon>Cryptotermitinae</taxon>
        <taxon>Cryptotermes</taxon>
    </lineage>
</organism>
<feature type="region of interest" description="Disordered" evidence="1">
    <location>
        <begin position="21"/>
        <end position="75"/>
    </location>
</feature>
<gene>
    <name evidence="3" type="ORF">B7P43_G00352</name>
</gene>
<reference evidence="3 4" key="1">
    <citation type="submission" date="2017-12" db="EMBL/GenBank/DDBJ databases">
        <title>Hemimetabolous genomes reveal molecular basis of termite eusociality.</title>
        <authorList>
            <person name="Harrison M.C."/>
            <person name="Jongepier E."/>
            <person name="Robertson H.M."/>
            <person name="Arning N."/>
            <person name="Bitard-Feildel T."/>
            <person name="Chao H."/>
            <person name="Childers C.P."/>
            <person name="Dinh H."/>
            <person name="Doddapaneni H."/>
            <person name="Dugan S."/>
            <person name="Gowin J."/>
            <person name="Greiner C."/>
            <person name="Han Y."/>
            <person name="Hu H."/>
            <person name="Hughes D.S.T."/>
            <person name="Huylmans A.-K."/>
            <person name="Kemena C."/>
            <person name="Kremer L.P.M."/>
            <person name="Lee S.L."/>
            <person name="Lopez-Ezquerra A."/>
            <person name="Mallet L."/>
            <person name="Monroy-Kuhn J.M."/>
            <person name="Moser A."/>
            <person name="Murali S.C."/>
            <person name="Muzny D.M."/>
            <person name="Otani S."/>
            <person name="Piulachs M.-D."/>
            <person name="Poelchau M."/>
            <person name="Qu J."/>
            <person name="Schaub F."/>
            <person name="Wada-Katsumata A."/>
            <person name="Worley K.C."/>
            <person name="Xie Q."/>
            <person name="Ylla G."/>
            <person name="Poulsen M."/>
            <person name="Gibbs R.A."/>
            <person name="Schal C."/>
            <person name="Richards S."/>
            <person name="Belles X."/>
            <person name="Korb J."/>
            <person name="Bornberg-Bauer E."/>
        </authorList>
    </citation>
    <scope>NUCLEOTIDE SEQUENCE [LARGE SCALE GENOMIC DNA]</scope>
    <source>
        <tissue evidence="3">Whole body</tissue>
    </source>
</reference>
<evidence type="ECO:0000256" key="1">
    <source>
        <dbReference type="SAM" id="MobiDB-lite"/>
    </source>
</evidence>
<dbReference type="OrthoDB" id="8057954at2759"/>
<dbReference type="EMBL" id="NEVH01006563">
    <property type="protein sequence ID" value="PNF38066.1"/>
    <property type="molecule type" value="Genomic_DNA"/>
</dbReference>
<evidence type="ECO:0000259" key="2">
    <source>
        <dbReference type="Pfam" id="PF13843"/>
    </source>
</evidence>
<keyword evidence="4" id="KW-1185">Reference proteome</keyword>
<dbReference type="PANTHER" id="PTHR46599:SF3">
    <property type="entry name" value="PIGGYBAC TRANSPOSABLE ELEMENT-DERIVED PROTEIN 4"/>
    <property type="match status" value="1"/>
</dbReference>
<evidence type="ECO:0000313" key="3">
    <source>
        <dbReference type="EMBL" id="PNF38066.1"/>
    </source>
</evidence>
<dbReference type="PANTHER" id="PTHR46599">
    <property type="entry name" value="PIGGYBAC TRANSPOSABLE ELEMENT-DERIVED PROTEIN 4"/>
    <property type="match status" value="1"/>
</dbReference>
<accession>A0A2J7RB57</accession>
<dbReference type="Proteomes" id="UP000235965">
    <property type="component" value="Unassembled WGS sequence"/>
</dbReference>
<dbReference type="Pfam" id="PF13843">
    <property type="entry name" value="DDE_Tnp_1_7"/>
    <property type="match status" value="1"/>
</dbReference>
<feature type="non-terminal residue" evidence="3">
    <location>
        <position position="558"/>
    </location>
</feature>
<name>A0A2J7RB57_9NEOP</name>
<feature type="domain" description="PiggyBac transposable element-derived protein" evidence="2">
    <location>
        <begin position="96"/>
        <end position="454"/>
    </location>
</feature>
<dbReference type="AlphaFoldDB" id="A0A2J7RB57"/>
<proteinExistence type="predicted"/>